<name>C0CMU8_BLAHS</name>
<dbReference type="PATRIC" id="fig|476272.21.peg.1617"/>
<evidence type="ECO:0000313" key="2">
    <source>
        <dbReference type="Proteomes" id="UP000003100"/>
    </source>
</evidence>
<comment type="caution">
    <text evidence="1">The sequence shown here is derived from an EMBL/GenBank/DDBJ whole genome shotgun (WGS) entry which is preliminary data.</text>
</comment>
<reference evidence="1 2" key="1">
    <citation type="submission" date="2009-01" db="EMBL/GenBank/DDBJ databases">
        <authorList>
            <person name="Fulton L."/>
            <person name="Clifton S."/>
            <person name="Fulton B."/>
            <person name="Xu J."/>
            <person name="Minx P."/>
            <person name="Pepin K.H."/>
            <person name="Johnson M."/>
            <person name="Bhonagiri V."/>
            <person name="Nash W.E."/>
            <person name="Mardis E.R."/>
            <person name="Wilson R.K."/>
        </authorList>
    </citation>
    <scope>NUCLEOTIDE SEQUENCE [LARGE SCALE GENOMIC DNA]</scope>
    <source>
        <strain evidence="2">DSM 10507 / JCM 14656 / S5a33</strain>
    </source>
</reference>
<keyword evidence="2" id="KW-1185">Reference proteome</keyword>
<dbReference type="AlphaFoldDB" id="C0CMU8"/>
<dbReference type="HOGENOM" id="CLU_2987503_0_0_9"/>
<gene>
    <name evidence="1" type="ORF">RUMHYD_02186</name>
</gene>
<proteinExistence type="predicted"/>
<protein>
    <submittedName>
        <fullName evidence="1">Uncharacterized protein</fullName>
    </submittedName>
</protein>
<dbReference type="EMBL" id="ACBZ01000116">
    <property type="protein sequence ID" value="EEG48918.1"/>
    <property type="molecule type" value="Genomic_DNA"/>
</dbReference>
<accession>C0CMU8</accession>
<organism evidence="1 2">
    <name type="scientific">Blautia hydrogenotrophica (strain DSM 10507 / JCM 14656 / S5a33)</name>
    <name type="common">Ruminococcus hydrogenotrophicus</name>
    <dbReference type="NCBI Taxonomy" id="476272"/>
    <lineage>
        <taxon>Bacteria</taxon>
        <taxon>Bacillati</taxon>
        <taxon>Bacillota</taxon>
        <taxon>Clostridia</taxon>
        <taxon>Lachnospirales</taxon>
        <taxon>Lachnospiraceae</taxon>
        <taxon>Blautia</taxon>
    </lineage>
</organism>
<dbReference type="Proteomes" id="UP000003100">
    <property type="component" value="Unassembled WGS sequence"/>
</dbReference>
<reference evidence="1 2" key="2">
    <citation type="submission" date="2009-02" db="EMBL/GenBank/DDBJ databases">
        <title>Draft genome sequence of Blautia hydrogenotrophica DSM 10507 (Ruminococcus hydrogenotrophicus DSM 10507).</title>
        <authorList>
            <person name="Sudarsanam P."/>
            <person name="Ley R."/>
            <person name="Guruge J."/>
            <person name="Turnbaugh P.J."/>
            <person name="Mahowald M."/>
            <person name="Liep D."/>
            <person name="Gordon J."/>
        </authorList>
    </citation>
    <scope>NUCLEOTIDE SEQUENCE [LARGE SCALE GENOMIC DNA]</scope>
    <source>
        <strain evidence="2">DSM 10507 / JCM 14656 / S5a33</strain>
    </source>
</reference>
<evidence type="ECO:0000313" key="1">
    <source>
        <dbReference type="EMBL" id="EEG48918.1"/>
    </source>
</evidence>
<sequence length="57" mass="6929">MNYRNYTATQTTEWYKMEFQEAYSNFYKELGENKKMVLSTSRNDVVTSRMMSIIVLW</sequence>